<comment type="caution">
    <text evidence="2">The sequence shown here is derived from an EMBL/GenBank/DDBJ whole genome shotgun (WGS) entry which is preliminary data.</text>
</comment>
<reference evidence="2" key="1">
    <citation type="submission" date="2020-07" db="EMBL/GenBank/DDBJ databases">
        <title>The High-quality genome of the commercially important snow crab, Chionoecetes opilio.</title>
        <authorList>
            <person name="Jeong J.-H."/>
            <person name="Ryu S."/>
        </authorList>
    </citation>
    <scope>NUCLEOTIDE SEQUENCE</scope>
    <source>
        <strain evidence="2">MADBK_172401_WGS</strain>
        <tissue evidence="2">Digestive gland</tissue>
    </source>
</reference>
<dbReference type="AlphaFoldDB" id="A0A8J4XXY5"/>
<dbReference type="OrthoDB" id="272985at2759"/>
<accession>A0A8J4XXY5</accession>
<feature type="compositionally biased region" description="Acidic residues" evidence="1">
    <location>
        <begin position="1"/>
        <end position="13"/>
    </location>
</feature>
<sequence length="155" mass="17192">MERVEEEEEEEEEKGGGEHEGSRVVSDGGRKWKPAFSLFICAVRGISANVLQLQDINGPSRGDDFYLDRVAIITQAASGTGFRMRRLQFPIHAAFAMTINYSRARPRATWESTCLHPCSCTANSTSACQGLAVLMPSKCWRLVESHVNVVYPEAL</sequence>
<evidence type="ECO:0000256" key="1">
    <source>
        <dbReference type="SAM" id="MobiDB-lite"/>
    </source>
</evidence>
<proteinExistence type="predicted"/>
<dbReference type="Proteomes" id="UP000770661">
    <property type="component" value="Unassembled WGS sequence"/>
</dbReference>
<evidence type="ECO:0000313" key="3">
    <source>
        <dbReference type="Proteomes" id="UP000770661"/>
    </source>
</evidence>
<organism evidence="2 3">
    <name type="scientific">Chionoecetes opilio</name>
    <name type="common">Atlantic snow crab</name>
    <name type="synonym">Cancer opilio</name>
    <dbReference type="NCBI Taxonomy" id="41210"/>
    <lineage>
        <taxon>Eukaryota</taxon>
        <taxon>Metazoa</taxon>
        <taxon>Ecdysozoa</taxon>
        <taxon>Arthropoda</taxon>
        <taxon>Crustacea</taxon>
        <taxon>Multicrustacea</taxon>
        <taxon>Malacostraca</taxon>
        <taxon>Eumalacostraca</taxon>
        <taxon>Eucarida</taxon>
        <taxon>Decapoda</taxon>
        <taxon>Pleocyemata</taxon>
        <taxon>Brachyura</taxon>
        <taxon>Eubrachyura</taxon>
        <taxon>Majoidea</taxon>
        <taxon>Majidae</taxon>
        <taxon>Chionoecetes</taxon>
    </lineage>
</organism>
<feature type="region of interest" description="Disordered" evidence="1">
    <location>
        <begin position="1"/>
        <end position="26"/>
    </location>
</feature>
<gene>
    <name evidence="2" type="ORF">GWK47_014755</name>
</gene>
<keyword evidence="3" id="KW-1185">Reference proteome</keyword>
<protein>
    <submittedName>
        <fullName evidence="2">Uncharacterized protein</fullName>
    </submittedName>
</protein>
<name>A0A8J4XXY5_CHIOP</name>
<evidence type="ECO:0000313" key="2">
    <source>
        <dbReference type="EMBL" id="KAG0714119.1"/>
    </source>
</evidence>
<dbReference type="EMBL" id="JACEEZ010020793">
    <property type="protein sequence ID" value="KAG0714119.1"/>
    <property type="molecule type" value="Genomic_DNA"/>
</dbReference>